<dbReference type="InterPro" id="IPR000719">
    <property type="entry name" value="Prot_kinase_dom"/>
</dbReference>
<sequence length="256" mass="29791">MGSRSFLASDWRAVFLTLGLNDLDAWWTLPDAERVDEPNYRYGGELSVYRVRLADGEGRLHSLYIKRQRDQLRPSLRHPLRGEPTLVKEFRALVDCLKRGIPVARPVFFDSRTGADGHRYTVLVSLGLDGFESLDRLNRLALSPVQRWRLVQDVADALRYMHSRGVAHRTLYPKHIFVAWRPALGRFDVRFIDLEKARHPARAAYRLRDMESLSRRTQGVGLHDRLRFLRRYLGRPRLSAADRGLLRRLAPKERQS</sequence>
<accession>A0A9Q3YMK5</accession>
<protein>
    <submittedName>
        <fullName evidence="2">Lipopolysaccharide kinase InaA family protein</fullName>
    </submittedName>
</protein>
<dbReference type="Pfam" id="PF06293">
    <property type="entry name" value="Kdo"/>
    <property type="match status" value="1"/>
</dbReference>
<keyword evidence="2" id="KW-0418">Kinase</keyword>
<proteinExistence type="predicted"/>
<keyword evidence="3" id="KW-1185">Reference proteome</keyword>
<dbReference type="PROSITE" id="PS50011">
    <property type="entry name" value="PROTEIN_KINASE_DOM"/>
    <property type="match status" value="1"/>
</dbReference>
<dbReference type="Proteomes" id="UP001108027">
    <property type="component" value="Unassembled WGS sequence"/>
</dbReference>
<comment type="caution">
    <text evidence="2">The sequence shown here is derived from an EMBL/GenBank/DDBJ whole genome shotgun (WGS) entry which is preliminary data.</text>
</comment>
<dbReference type="AlphaFoldDB" id="A0A9Q3YMK5"/>
<evidence type="ECO:0000313" key="3">
    <source>
        <dbReference type="Proteomes" id="UP001108027"/>
    </source>
</evidence>
<dbReference type="InterPro" id="IPR011009">
    <property type="entry name" value="Kinase-like_dom_sf"/>
</dbReference>
<gene>
    <name evidence="2" type="ORF">LL252_10115</name>
</gene>
<keyword evidence="2" id="KW-0808">Transferase</keyword>
<evidence type="ECO:0000259" key="1">
    <source>
        <dbReference type="PROSITE" id="PS50011"/>
    </source>
</evidence>
<organism evidence="2 3">
    <name type="scientific">Alloalcanivorax marinus</name>
    <dbReference type="NCBI Taxonomy" id="1177169"/>
    <lineage>
        <taxon>Bacteria</taxon>
        <taxon>Pseudomonadati</taxon>
        <taxon>Pseudomonadota</taxon>
        <taxon>Gammaproteobacteria</taxon>
        <taxon>Oceanospirillales</taxon>
        <taxon>Alcanivoracaceae</taxon>
        <taxon>Alloalcanivorax</taxon>
    </lineage>
</organism>
<dbReference type="EMBL" id="JAJGNA010000010">
    <property type="protein sequence ID" value="MCC4308924.1"/>
    <property type="molecule type" value="Genomic_DNA"/>
</dbReference>
<reference evidence="2" key="1">
    <citation type="submission" date="2021-10" db="EMBL/GenBank/DDBJ databases">
        <title>The diversity and Nitrogen Metabolism of Culturable Nitrate-Utilizing Bacteria Within the Oxygen Minimum Zone of the Changjiang (Yangtze River)Estuary.</title>
        <authorList>
            <person name="Zhang D."/>
            <person name="Zheng J."/>
            <person name="Liu S."/>
            <person name="He W."/>
        </authorList>
    </citation>
    <scope>NUCLEOTIDE SEQUENCE</scope>
    <source>
        <strain evidence="2">FXH-223</strain>
    </source>
</reference>
<dbReference type="GO" id="GO:0005524">
    <property type="term" value="F:ATP binding"/>
    <property type="evidence" value="ECO:0007669"/>
    <property type="project" value="InterPro"/>
</dbReference>
<dbReference type="Gene3D" id="1.10.510.10">
    <property type="entry name" value="Transferase(Phosphotransferase) domain 1"/>
    <property type="match status" value="1"/>
</dbReference>
<dbReference type="PIRSF" id="PIRSF026326">
    <property type="entry name" value="InaA"/>
    <property type="match status" value="1"/>
</dbReference>
<dbReference type="RefSeq" id="WP_228233916.1">
    <property type="nucleotide sequence ID" value="NZ_ARXL01000015.1"/>
</dbReference>
<evidence type="ECO:0000313" key="2">
    <source>
        <dbReference type="EMBL" id="MCC4308924.1"/>
    </source>
</evidence>
<feature type="domain" description="Protein kinase" evidence="1">
    <location>
        <begin position="49"/>
        <end position="256"/>
    </location>
</feature>
<dbReference type="GO" id="GO:0004672">
    <property type="term" value="F:protein kinase activity"/>
    <property type="evidence" value="ECO:0007669"/>
    <property type="project" value="InterPro"/>
</dbReference>
<dbReference type="InterPro" id="IPR027023">
    <property type="entry name" value="Put_LipoPS_kinase_InaA"/>
</dbReference>
<name>A0A9Q3YMK5_9GAMM</name>
<dbReference type="SUPFAM" id="SSF56112">
    <property type="entry name" value="Protein kinase-like (PK-like)"/>
    <property type="match status" value="1"/>
</dbReference>